<dbReference type="PANTHER" id="PTHR13696:SF52">
    <property type="entry name" value="PARA FAMILY PROTEIN CT_582"/>
    <property type="match status" value="1"/>
</dbReference>
<evidence type="ECO:0000313" key="3">
    <source>
        <dbReference type="Proteomes" id="UP000283492"/>
    </source>
</evidence>
<dbReference type="RefSeq" id="WP_055163393.1">
    <property type="nucleotide sequence ID" value="NZ_CABJFX010000035.1"/>
</dbReference>
<reference evidence="2 3" key="1">
    <citation type="submission" date="2018-08" db="EMBL/GenBank/DDBJ databases">
        <title>A genome reference for cultivated species of the human gut microbiota.</title>
        <authorList>
            <person name="Zou Y."/>
            <person name="Xue W."/>
            <person name="Luo G."/>
        </authorList>
    </citation>
    <scope>NUCLEOTIDE SEQUENCE [LARGE SCALE GENOMIC DNA]</scope>
    <source>
        <strain evidence="2 3">AM42-1AC</strain>
    </source>
</reference>
<sequence length="273" mass="30809">MCKVWGVVTRKGGVGKTTTSTTMAYLLAKAGYKVALIDFDGQRHSTKLSGVMLPEKLPITIYEILSSLVMGEELPEIETYIIHTESGVDLIPANNRLDYFDKLMCNTDFAEYKLKEYVDTIRDRYDYILIDGMPKMGTAMINIMISCDGLIVPVQSETLAVEGMGEFMRAFHRIKTQANKNLEIEGILITMDSERTKVSKRVKAQLQETFGEKVRIFSNCIPRTIRVPDAADHCMTICEFEPDNPASIAYQNVVKELTKHDKKTENTGKRFIA</sequence>
<dbReference type="InterPro" id="IPR027417">
    <property type="entry name" value="P-loop_NTPase"/>
</dbReference>
<dbReference type="EMBL" id="QSFX01000035">
    <property type="protein sequence ID" value="RHA84234.1"/>
    <property type="molecule type" value="Genomic_DNA"/>
</dbReference>
<proteinExistence type="predicted"/>
<dbReference type="InterPro" id="IPR050678">
    <property type="entry name" value="DNA_Partitioning_ATPase"/>
</dbReference>
<dbReference type="AlphaFoldDB" id="A0A3R6E3B6"/>
<organism evidence="2 3">
    <name type="scientific">Roseburia inulinivorans</name>
    <dbReference type="NCBI Taxonomy" id="360807"/>
    <lineage>
        <taxon>Bacteria</taxon>
        <taxon>Bacillati</taxon>
        <taxon>Bacillota</taxon>
        <taxon>Clostridia</taxon>
        <taxon>Lachnospirales</taxon>
        <taxon>Lachnospiraceae</taxon>
        <taxon>Roseburia</taxon>
    </lineage>
</organism>
<dbReference type="Pfam" id="PF13614">
    <property type="entry name" value="AAA_31"/>
    <property type="match status" value="1"/>
</dbReference>
<dbReference type="InterPro" id="IPR025669">
    <property type="entry name" value="AAA_dom"/>
</dbReference>
<protein>
    <submittedName>
        <fullName evidence="2">ParA family protein</fullName>
    </submittedName>
</protein>
<dbReference type="CDD" id="cd02042">
    <property type="entry name" value="ParAB_family"/>
    <property type="match status" value="1"/>
</dbReference>
<name>A0A3R6E3B6_9FIRM</name>
<dbReference type="SUPFAM" id="SSF52540">
    <property type="entry name" value="P-loop containing nucleoside triphosphate hydrolases"/>
    <property type="match status" value="1"/>
</dbReference>
<evidence type="ECO:0000313" key="2">
    <source>
        <dbReference type="EMBL" id="RHA84234.1"/>
    </source>
</evidence>
<feature type="domain" description="AAA" evidence="1">
    <location>
        <begin position="4"/>
        <end position="184"/>
    </location>
</feature>
<dbReference type="Gene3D" id="3.40.50.300">
    <property type="entry name" value="P-loop containing nucleotide triphosphate hydrolases"/>
    <property type="match status" value="1"/>
</dbReference>
<evidence type="ECO:0000259" key="1">
    <source>
        <dbReference type="Pfam" id="PF13614"/>
    </source>
</evidence>
<accession>A0A3R6E3B6</accession>
<dbReference type="Proteomes" id="UP000283492">
    <property type="component" value="Unassembled WGS sequence"/>
</dbReference>
<dbReference type="PANTHER" id="PTHR13696">
    <property type="entry name" value="P-LOOP CONTAINING NUCLEOSIDE TRIPHOSPHATE HYDROLASE"/>
    <property type="match status" value="1"/>
</dbReference>
<gene>
    <name evidence="2" type="ORF">DW914_15610</name>
</gene>
<comment type="caution">
    <text evidence="2">The sequence shown here is derived from an EMBL/GenBank/DDBJ whole genome shotgun (WGS) entry which is preliminary data.</text>
</comment>